<evidence type="ECO:0000259" key="5">
    <source>
        <dbReference type="SMART" id="SM00849"/>
    </source>
</evidence>
<dbReference type="PANTHER" id="PTHR42978">
    <property type="entry name" value="QUORUM-QUENCHING LACTONASE YTNP-RELATED-RELATED"/>
    <property type="match status" value="1"/>
</dbReference>
<sequence length="258" mass="28149">MIRHLNCATLRPVYGTKIVAHCLLVERPEGLLLVDSGLGTADLADPKRLGRVWRSWMRPALDPAGTAAAQVVALGHDVGDVTDVVLTHLDLDHAGGVADFPHARVHVYDAELEAALHPRGKEHGRYLPVQWSEADWVTHRVPDDAEPWFGMDAVPTVGDDVLMVPLPGHSRGHVGVAVRDGERWVLHAGDAFYAAGELTDHTDCPRRLRAMQRILAVDDAQRVATADRLRTLVADHGDEVEVVCSHDRTQLESATADA</sequence>
<keyword evidence="3" id="KW-0378">Hydrolase</keyword>
<evidence type="ECO:0000256" key="3">
    <source>
        <dbReference type="ARBA" id="ARBA00022801"/>
    </source>
</evidence>
<evidence type="ECO:0000256" key="4">
    <source>
        <dbReference type="ARBA" id="ARBA00022833"/>
    </source>
</evidence>
<dbReference type="Proteomes" id="UP001500221">
    <property type="component" value="Unassembled WGS sequence"/>
</dbReference>
<dbReference type="RefSeq" id="WP_345453082.1">
    <property type="nucleotide sequence ID" value="NZ_BAABKG010000001.1"/>
</dbReference>
<name>A0ABP9P4I4_9ACTN</name>
<organism evidence="6 7">
    <name type="scientific">Nocardioides marinquilinus</name>
    <dbReference type="NCBI Taxonomy" id="1210400"/>
    <lineage>
        <taxon>Bacteria</taxon>
        <taxon>Bacillati</taxon>
        <taxon>Actinomycetota</taxon>
        <taxon>Actinomycetes</taxon>
        <taxon>Propionibacteriales</taxon>
        <taxon>Nocardioidaceae</taxon>
        <taxon>Nocardioides</taxon>
    </lineage>
</organism>
<dbReference type="EMBL" id="BAABKG010000001">
    <property type="protein sequence ID" value="GAA5140438.1"/>
    <property type="molecule type" value="Genomic_DNA"/>
</dbReference>
<dbReference type="CDD" id="cd07742">
    <property type="entry name" value="metallo-hydrolase-like_MBL-fold"/>
    <property type="match status" value="1"/>
</dbReference>
<dbReference type="Gene3D" id="3.60.15.10">
    <property type="entry name" value="Ribonuclease Z/Hydroxyacylglutathione hydrolase-like"/>
    <property type="match status" value="1"/>
</dbReference>
<dbReference type="Pfam" id="PF00753">
    <property type="entry name" value="Lactamase_B"/>
    <property type="match status" value="1"/>
</dbReference>
<dbReference type="SMART" id="SM00849">
    <property type="entry name" value="Lactamase_B"/>
    <property type="match status" value="1"/>
</dbReference>
<reference evidence="7" key="1">
    <citation type="journal article" date="2019" name="Int. J. Syst. Evol. Microbiol.">
        <title>The Global Catalogue of Microorganisms (GCM) 10K type strain sequencing project: providing services to taxonomists for standard genome sequencing and annotation.</title>
        <authorList>
            <consortium name="The Broad Institute Genomics Platform"/>
            <consortium name="The Broad Institute Genome Sequencing Center for Infectious Disease"/>
            <person name="Wu L."/>
            <person name="Ma J."/>
        </authorList>
    </citation>
    <scope>NUCLEOTIDE SEQUENCE [LARGE SCALE GENOMIC DNA]</scope>
    <source>
        <strain evidence="7">JCM 18459</strain>
    </source>
</reference>
<evidence type="ECO:0000313" key="6">
    <source>
        <dbReference type="EMBL" id="GAA5140438.1"/>
    </source>
</evidence>
<comment type="similarity">
    <text evidence="1">Belongs to the metallo-beta-lactamase superfamily.</text>
</comment>
<evidence type="ECO:0000256" key="2">
    <source>
        <dbReference type="ARBA" id="ARBA00022723"/>
    </source>
</evidence>
<dbReference type="InterPro" id="IPR036866">
    <property type="entry name" value="RibonucZ/Hydroxyglut_hydro"/>
</dbReference>
<dbReference type="InterPro" id="IPR051013">
    <property type="entry name" value="MBL_superfamily_lactonases"/>
</dbReference>
<proteinExistence type="inferred from homology"/>
<comment type="caution">
    <text evidence="6">The sequence shown here is derived from an EMBL/GenBank/DDBJ whole genome shotgun (WGS) entry which is preliminary data.</text>
</comment>
<keyword evidence="2" id="KW-0479">Metal-binding</keyword>
<evidence type="ECO:0000256" key="1">
    <source>
        <dbReference type="ARBA" id="ARBA00007749"/>
    </source>
</evidence>
<keyword evidence="7" id="KW-1185">Reference proteome</keyword>
<feature type="domain" description="Metallo-beta-lactamase" evidence="5">
    <location>
        <begin position="19"/>
        <end position="246"/>
    </location>
</feature>
<evidence type="ECO:0000313" key="7">
    <source>
        <dbReference type="Proteomes" id="UP001500221"/>
    </source>
</evidence>
<gene>
    <name evidence="6" type="ORF">GCM10023340_00570</name>
</gene>
<protein>
    <submittedName>
        <fullName evidence="6">MBL fold metallo-hydrolase</fullName>
    </submittedName>
</protein>
<dbReference type="PANTHER" id="PTHR42978:SF3">
    <property type="entry name" value="BLR3078 PROTEIN"/>
    <property type="match status" value="1"/>
</dbReference>
<accession>A0ABP9P4I4</accession>
<dbReference type="SUPFAM" id="SSF56281">
    <property type="entry name" value="Metallo-hydrolase/oxidoreductase"/>
    <property type="match status" value="1"/>
</dbReference>
<dbReference type="InterPro" id="IPR001279">
    <property type="entry name" value="Metallo-B-lactamas"/>
</dbReference>
<keyword evidence="4" id="KW-0862">Zinc</keyword>